<accession>A0ABU1PMP0</accession>
<dbReference type="SUPFAM" id="SSF52540">
    <property type="entry name" value="P-loop containing nucleoside triphosphate hydrolases"/>
    <property type="match status" value="1"/>
</dbReference>
<name>A0ABU1PMP0_9BURK</name>
<comment type="catalytic activity">
    <reaction evidence="6">
        <text>GTP + H2O = GDP + phosphate + H(+)</text>
        <dbReference type="Rhea" id="RHEA:19669"/>
        <dbReference type="ChEBI" id="CHEBI:15377"/>
        <dbReference type="ChEBI" id="CHEBI:15378"/>
        <dbReference type="ChEBI" id="CHEBI:37565"/>
        <dbReference type="ChEBI" id="CHEBI:43474"/>
        <dbReference type="ChEBI" id="CHEBI:58189"/>
    </reaction>
    <physiologicalReaction direction="left-to-right" evidence="6">
        <dbReference type="Rhea" id="RHEA:19670"/>
    </physiologicalReaction>
</comment>
<dbReference type="InterPro" id="IPR051316">
    <property type="entry name" value="Zinc-reg_GTPase_activator"/>
</dbReference>
<dbReference type="EMBL" id="JAVDSJ010000008">
    <property type="protein sequence ID" value="MDR6586618.1"/>
    <property type="molecule type" value="Genomic_DNA"/>
</dbReference>
<feature type="domain" description="CobW C-terminal" evidence="8">
    <location>
        <begin position="282"/>
        <end position="376"/>
    </location>
</feature>
<evidence type="ECO:0000259" key="8">
    <source>
        <dbReference type="SMART" id="SM00833"/>
    </source>
</evidence>
<dbReference type="SUPFAM" id="SSF90002">
    <property type="entry name" value="Hypothetical protein YjiA, C-terminal domain"/>
    <property type="match status" value="1"/>
</dbReference>
<feature type="region of interest" description="Disordered" evidence="7">
    <location>
        <begin position="234"/>
        <end position="275"/>
    </location>
</feature>
<dbReference type="InterPro" id="IPR027417">
    <property type="entry name" value="P-loop_NTPase"/>
</dbReference>
<evidence type="ECO:0000256" key="1">
    <source>
        <dbReference type="ARBA" id="ARBA00022741"/>
    </source>
</evidence>
<evidence type="ECO:0000256" key="3">
    <source>
        <dbReference type="ARBA" id="ARBA00023186"/>
    </source>
</evidence>
<evidence type="ECO:0000313" key="9">
    <source>
        <dbReference type="EMBL" id="MDR6586618.1"/>
    </source>
</evidence>
<dbReference type="PANTHER" id="PTHR13748:SF62">
    <property type="entry name" value="COBW DOMAIN-CONTAINING PROTEIN"/>
    <property type="match status" value="1"/>
</dbReference>
<dbReference type="Pfam" id="PF07683">
    <property type="entry name" value="CobW_C"/>
    <property type="match status" value="1"/>
</dbReference>
<dbReference type="InterPro" id="IPR036627">
    <property type="entry name" value="CobW-likC_sf"/>
</dbReference>
<comment type="function">
    <text evidence="5">Zinc chaperone that directly transfers zinc cofactor to target proteins, thereby activating them. Zinc is transferred from the CXCC motif in the GTPase domain to the zinc binding site in target proteins in a process requiring GTP hydrolysis.</text>
</comment>
<dbReference type="RefSeq" id="WP_166758474.1">
    <property type="nucleotide sequence ID" value="NZ_JAVDSJ010000008.1"/>
</dbReference>
<keyword evidence="2" id="KW-0378">Hydrolase</keyword>
<dbReference type="Pfam" id="PF02492">
    <property type="entry name" value="cobW"/>
    <property type="match status" value="1"/>
</dbReference>
<evidence type="ECO:0000313" key="10">
    <source>
        <dbReference type="Proteomes" id="UP001260715"/>
    </source>
</evidence>
<keyword evidence="1" id="KW-0547">Nucleotide-binding</keyword>
<evidence type="ECO:0000256" key="5">
    <source>
        <dbReference type="ARBA" id="ARBA00045658"/>
    </source>
</evidence>
<evidence type="ECO:0000256" key="6">
    <source>
        <dbReference type="ARBA" id="ARBA00049117"/>
    </source>
</evidence>
<comment type="similarity">
    <text evidence="4">Belongs to the SIMIBI class G3E GTPase family. ZNG1 subfamily.</text>
</comment>
<protein>
    <submittedName>
        <fullName evidence="9">G3E family GTPase</fullName>
    </submittedName>
</protein>
<organism evidence="9 10">
    <name type="scientific">Herbaspirillum frisingense</name>
    <dbReference type="NCBI Taxonomy" id="92645"/>
    <lineage>
        <taxon>Bacteria</taxon>
        <taxon>Pseudomonadati</taxon>
        <taxon>Pseudomonadota</taxon>
        <taxon>Betaproteobacteria</taxon>
        <taxon>Burkholderiales</taxon>
        <taxon>Oxalobacteraceae</taxon>
        <taxon>Herbaspirillum</taxon>
    </lineage>
</organism>
<proteinExistence type="inferred from homology"/>
<dbReference type="Proteomes" id="UP001260715">
    <property type="component" value="Unassembled WGS sequence"/>
</dbReference>
<evidence type="ECO:0000256" key="2">
    <source>
        <dbReference type="ARBA" id="ARBA00022801"/>
    </source>
</evidence>
<dbReference type="Gene3D" id="3.40.50.300">
    <property type="entry name" value="P-loop containing nucleotide triphosphate hydrolases"/>
    <property type="match status" value="1"/>
</dbReference>
<dbReference type="CDD" id="cd03112">
    <property type="entry name" value="CobW-like"/>
    <property type="match status" value="1"/>
</dbReference>
<dbReference type="SMART" id="SM00833">
    <property type="entry name" value="CobW_C"/>
    <property type="match status" value="1"/>
</dbReference>
<dbReference type="Gene3D" id="3.30.1220.10">
    <property type="entry name" value="CobW-like, C-terminal domain"/>
    <property type="match status" value="1"/>
</dbReference>
<feature type="compositionally biased region" description="Basic residues" evidence="7">
    <location>
        <begin position="237"/>
        <end position="252"/>
    </location>
</feature>
<evidence type="ECO:0000256" key="7">
    <source>
        <dbReference type="SAM" id="MobiDB-lite"/>
    </source>
</evidence>
<gene>
    <name evidence="9" type="ORF">J2W50_004849</name>
</gene>
<reference evidence="9 10" key="1">
    <citation type="submission" date="2023-07" db="EMBL/GenBank/DDBJ databases">
        <title>Sorghum-associated microbial communities from plants grown in Nebraska, USA.</title>
        <authorList>
            <person name="Schachtman D."/>
        </authorList>
    </citation>
    <scope>NUCLEOTIDE SEQUENCE [LARGE SCALE GENOMIC DNA]</scope>
    <source>
        <strain evidence="9 10">596</strain>
    </source>
</reference>
<sequence>MNPSVPAGAAPIPVSLLTGFLGSGKTTLLNHLITQPEMKDTLVIINEFGEIGLDHLLVAHSQEETIVEMSSGCLCCTIRGDLKKTLKDITWRFAEGGQRKFNRVVIETTGLASPTPILHTLMTDPFISERYRLDGVIVTVDAVNGMSTLDNHPEAVQQAAVADRLLLTKTDLADAATLSALQARLRTLNPGARQLQPQVGQIAAGELLDAGLFKPGEKMPDVARWLNEEAFAEKAAQHHHHGHDHHHHGHHDHGHDDHGHAHAHAHHEHDHAHDVNRHDDHIRAFCFTFDEPIDPVLFDEWLSLLVGFKGPNILRIKGILNLKGEELPTVIHGVQHIFHPTATLPQWPSEDRRSRIVFITRDVERATIERSFDAFMQAQQIEREAREAQQKRNAAPAAY</sequence>
<dbReference type="PANTHER" id="PTHR13748">
    <property type="entry name" value="COBW-RELATED"/>
    <property type="match status" value="1"/>
</dbReference>
<dbReference type="InterPro" id="IPR003495">
    <property type="entry name" value="CobW/HypB/UreG_nucleotide-bd"/>
</dbReference>
<evidence type="ECO:0000256" key="4">
    <source>
        <dbReference type="ARBA" id="ARBA00034320"/>
    </source>
</evidence>
<keyword evidence="3" id="KW-0143">Chaperone</keyword>
<comment type="caution">
    <text evidence="9">The sequence shown here is derived from an EMBL/GenBank/DDBJ whole genome shotgun (WGS) entry which is preliminary data.</text>
</comment>
<dbReference type="InterPro" id="IPR011629">
    <property type="entry name" value="CobW-like_C"/>
</dbReference>
<keyword evidence="10" id="KW-1185">Reference proteome</keyword>